<evidence type="ECO:0000313" key="1">
    <source>
        <dbReference type="EMBL" id="OGG38863.1"/>
    </source>
</evidence>
<dbReference type="AlphaFoldDB" id="A0A1F6BPT7"/>
<gene>
    <name evidence="1" type="ORF">A2127_01935</name>
</gene>
<dbReference type="Proteomes" id="UP000179324">
    <property type="component" value="Unassembled WGS sequence"/>
</dbReference>
<accession>A0A1F6BPT7</accession>
<proteinExistence type="predicted"/>
<protein>
    <submittedName>
        <fullName evidence="1">Uncharacterized protein</fullName>
    </submittedName>
</protein>
<reference evidence="1 2" key="1">
    <citation type="journal article" date="2016" name="Nat. Commun.">
        <title>Thousands of microbial genomes shed light on interconnected biogeochemical processes in an aquifer system.</title>
        <authorList>
            <person name="Anantharaman K."/>
            <person name="Brown C.T."/>
            <person name="Hug L.A."/>
            <person name="Sharon I."/>
            <person name="Castelle C.J."/>
            <person name="Probst A.J."/>
            <person name="Thomas B.C."/>
            <person name="Singh A."/>
            <person name="Wilkins M.J."/>
            <person name="Karaoz U."/>
            <person name="Brodie E.L."/>
            <person name="Williams K.H."/>
            <person name="Hubbard S.S."/>
            <person name="Banfield J.F."/>
        </authorList>
    </citation>
    <scope>NUCLEOTIDE SEQUENCE [LARGE SCALE GENOMIC DNA]</scope>
</reference>
<organism evidence="1 2">
    <name type="scientific">Candidatus Jorgensenbacteria bacterium GWC1_48_12</name>
    <dbReference type="NCBI Taxonomy" id="1798469"/>
    <lineage>
        <taxon>Bacteria</taxon>
        <taxon>Candidatus Joergenseniibacteriota</taxon>
    </lineage>
</organism>
<dbReference type="EMBL" id="MFKI01000022">
    <property type="protein sequence ID" value="OGG38863.1"/>
    <property type="molecule type" value="Genomic_DNA"/>
</dbReference>
<comment type="caution">
    <text evidence="1">The sequence shown here is derived from an EMBL/GenBank/DDBJ whole genome shotgun (WGS) entry which is preliminary data.</text>
</comment>
<name>A0A1F6BPT7_9BACT</name>
<evidence type="ECO:0000313" key="2">
    <source>
        <dbReference type="Proteomes" id="UP000179324"/>
    </source>
</evidence>
<sequence>MGIVDVFRRKPKNLDEFVEVAKKRHWEEIAVTMRVVSGKKKGVAVLRSGGHVEHWLDFAGMNSRGRGIVYREKLFDRDDGGFSDVEGRRSARAEHSRLADGKARELKTKLPSVFVRVIK</sequence>